<evidence type="ECO:0000259" key="4">
    <source>
        <dbReference type="Pfam" id="PF00254"/>
    </source>
</evidence>
<sequence>MSMPTSDNLFMHTITYRRRSNHQFATYQLQDICKDGGIFKKIIAKGGKWENPKDLDEVLVKYEAQLEDGTLIAMSDGVRFTVNEVKLTGKLQDGTVFMRKGHGDGDELFEFKIEEEQVIEGLDRA</sequence>
<dbReference type="PANTHER" id="PTHR46512:SF11">
    <property type="entry name" value="PEPTIDYLPROLYL ISOMERASE"/>
    <property type="match status" value="1"/>
</dbReference>
<proteinExistence type="predicted"/>
<dbReference type="Gene3D" id="3.10.50.40">
    <property type="match status" value="2"/>
</dbReference>
<dbReference type="SUPFAM" id="SSF54534">
    <property type="entry name" value="FKBP-like"/>
    <property type="match status" value="1"/>
</dbReference>
<keyword evidence="6" id="KW-1185">Reference proteome</keyword>
<dbReference type="InterPro" id="IPR050754">
    <property type="entry name" value="FKBP4/5/8-like"/>
</dbReference>
<protein>
    <recommendedName>
        <fullName evidence="3">Rotamase</fullName>
    </recommendedName>
</protein>
<comment type="caution">
    <text evidence="5">The sequence shown here is derived from an EMBL/GenBank/DDBJ whole genome shotgun (WGS) entry which is preliminary data.</text>
</comment>
<evidence type="ECO:0000313" key="5">
    <source>
        <dbReference type="EMBL" id="GMH17230.1"/>
    </source>
</evidence>
<evidence type="ECO:0000256" key="1">
    <source>
        <dbReference type="ARBA" id="ARBA00022737"/>
    </source>
</evidence>
<evidence type="ECO:0000256" key="2">
    <source>
        <dbReference type="ARBA" id="ARBA00022803"/>
    </source>
</evidence>
<dbReference type="InterPro" id="IPR046357">
    <property type="entry name" value="PPIase_dom_sf"/>
</dbReference>
<keyword evidence="2" id="KW-0802">TPR repeat</keyword>
<gene>
    <name evidence="5" type="ORF">Nepgr_019071</name>
</gene>
<keyword evidence="1" id="KW-0677">Repeat</keyword>
<reference evidence="5" key="1">
    <citation type="submission" date="2023-05" db="EMBL/GenBank/DDBJ databases">
        <title>Nepenthes gracilis genome sequencing.</title>
        <authorList>
            <person name="Fukushima K."/>
        </authorList>
    </citation>
    <scope>NUCLEOTIDE SEQUENCE</scope>
    <source>
        <strain evidence="5">SING2019-196</strain>
    </source>
</reference>
<evidence type="ECO:0000256" key="3">
    <source>
        <dbReference type="ARBA" id="ARBA00029569"/>
    </source>
</evidence>
<dbReference type="EMBL" id="BSYO01000017">
    <property type="protein sequence ID" value="GMH17230.1"/>
    <property type="molecule type" value="Genomic_DNA"/>
</dbReference>
<accession>A0AAD3SUH4</accession>
<dbReference type="AlphaFoldDB" id="A0AAD3SUH4"/>
<organism evidence="5 6">
    <name type="scientific">Nepenthes gracilis</name>
    <name type="common">Slender pitcher plant</name>
    <dbReference type="NCBI Taxonomy" id="150966"/>
    <lineage>
        <taxon>Eukaryota</taxon>
        <taxon>Viridiplantae</taxon>
        <taxon>Streptophyta</taxon>
        <taxon>Embryophyta</taxon>
        <taxon>Tracheophyta</taxon>
        <taxon>Spermatophyta</taxon>
        <taxon>Magnoliopsida</taxon>
        <taxon>eudicotyledons</taxon>
        <taxon>Gunneridae</taxon>
        <taxon>Pentapetalae</taxon>
        <taxon>Caryophyllales</taxon>
        <taxon>Nepenthaceae</taxon>
        <taxon>Nepenthes</taxon>
    </lineage>
</organism>
<name>A0AAD3SUH4_NEPGR</name>
<feature type="domain" description="PPIase FKBP-type" evidence="4">
    <location>
        <begin position="84"/>
        <end position="125"/>
    </location>
</feature>
<dbReference type="Pfam" id="PF00254">
    <property type="entry name" value="FKBP_C"/>
    <property type="match status" value="1"/>
</dbReference>
<dbReference type="InterPro" id="IPR001179">
    <property type="entry name" value="PPIase_FKBP_dom"/>
</dbReference>
<dbReference type="PANTHER" id="PTHR46512">
    <property type="entry name" value="PEPTIDYLPROLYL ISOMERASE"/>
    <property type="match status" value="1"/>
</dbReference>
<dbReference type="Proteomes" id="UP001279734">
    <property type="component" value="Unassembled WGS sequence"/>
</dbReference>
<evidence type="ECO:0000313" key="6">
    <source>
        <dbReference type="Proteomes" id="UP001279734"/>
    </source>
</evidence>
<dbReference type="GO" id="GO:0003755">
    <property type="term" value="F:peptidyl-prolyl cis-trans isomerase activity"/>
    <property type="evidence" value="ECO:0007669"/>
    <property type="project" value="InterPro"/>
</dbReference>